<gene>
    <name evidence="2" type="ORF">NRB56_76580</name>
</gene>
<protein>
    <submittedName>
        <fullName evidence="2">Uncharacterized protein</fullName>
    </submittedName>
</protein>
<dbReference type="AlphaFoldDB" id="A0A7K0E2C5"/>
<reference evidence="2 3" key="1">
    <citation type="submission" date="2019-10" db="EMBL/GenBank/DDBJ databases">
        <title>Nocardia macrotermitis sp. nov. and Nocardia aurantia sp. nov., isolated from the gut of fungus growing-termite Macrotermes natalensis.</title>
        <authorList>
            <person name="Benndorf R."/>
            <person name="Schwitalla J."/>
            <person name="Martin K."/>
            <person name="De Beer W."/>
            <person name="Kaster A.-K."/>
            <person name="Vollmers J."/>
            <person name="Poulsen M."/>
            <person name="Beemelmanns C."/>
        </authorList>
    </citation>
    <scope>NUCLEOTIDE SEQUENCE [LARGE SCALE GENOMIC DNA]</scope>
    <source>
        <strain evidence="2 3">RB56</strain>
    </source>
</reference>
<sequence length="114" mass="12099">MVGGDEQPAGSGGIGRLEPDEADHHARFRIQPIDRGIQCGRGDMGHVGVAVRIDRDVVDQCVDVDGAGGGSFHEPARLGVVSQSCAQHVVPVDHRGQGRDETGPVDPRRKFQGQ</sequence>
<dbReference type="Proteomes" id="UP000431401">
    <property type="component" value="Unassembled WGS sequence"/>
</dbReference>
<evidence type="ECO:0000313" key="3">
    <source>
        <dbReference type="Proteomes" id="UP000431401"/>
    </source>
</evidence>
<proteinExistence type="predicted"/>
<dbReference type="EMBL" id="WEGI01000041">
    <property type="protein sequence ID" value="MQY32041.1"/>
    <property type="molecule type" value="Genomic_DNA"/>
</dbReference>
<evidence type="ECO:0000256" key="1">
    <source>
        <dbReference type="SAM" id="MobiDB-lite"/>
    </source>
</evidence>
<feature type="region of interest" description="Disordered" evidence="1">
    <location>
        <begin position="92"/>
        <end position="114"/>
    </location>
</feature>
<name>A0A7K0E2C5_9NOCA</name>
<keyword evidence="3" id="KW-1185">Reference proteome</keyword>
<comment type="caution">
    <text evidence="2">The sequence shown here is derived from an EMBL/GenBank/DDBJ whole genome shotgun (WGS) entry which is preliminary data.</text>
</comment>
<organism evidence="2 3">
    <name type="scientific">Nocardia aurantia</name>
    <dbReference type="NCBI Taxonomy" id="2585199"/>
    <lineage>
        <taxon>Bacteria</taxon>
        <taxon>Bacillati</taxon>
        <taxon>Actinomycetota</taxon>
        <taxon>Actinomycetes</taxon>
        <taxon>Mycobacteriales</taxon>
        <taxon>Nocardiaceae</taxon>
        <taxon>Nocardia</taxon>
    </lineage>
</organism>
<evidence type="ECO:0000313" key="2">
    <source>
        <dbReference type="EMBL" id="MQY32041.1"/>
    </source>
</evidence>
<accession>A0A7K0E2C5</accession>
<feature type="region of interest" description="Disordered" evidence="1">
    <location>
        <begin position="1"/>
        <end position="26"/>
    </location>
</feature>